<keyword evidence="5" id="KW-0804">Transcription</keyword>
<reference evidence="8 9" key="1">
    <citation type="submission" date="2019-01" db="EMBL/GenBank/DDBJ databases">
        <title>Draft genome sequences of the type strains of six Macrococcus species.</title>
        <authorList>
            <person name="Mazhar S."/>
            <person name="Altermann E."/>
            <person name="Hill C."/>
            <person name="Mcauliffe O."/>
        </authorList>
    </citation>
    <scope>NUCLEOTIDE SEQUENCE [LARGE SCALE GENOMIC DNA]</scope>
    <source>
        <strain evidence="8 9">CCM4811</strain>
    </source>
</reference>
<dbReference type="InterPro" id="IPR014710">
    <property type="entry name" value="RmlC-like_jellyroll"/>
</dbReference>
<dbReference type="InterPro" id="IPR012318">
    <property type="entry name" value="HTH_CRP"/>
</dbReference>
<keyword evidence="4" id="KW-0010">Activator</keyword>
<dbReference type="InterPro" id="IPR036388">
    <property type="entry name" value="WH-like_DNA-bd_sf"/>
</dbReference>
<dbReference type="SMART" id="SM00419">
    <property type="entry name" value="HTH_CRP"/>
    <property type="match status" value="1"/>
</dbReference>
<dbReference type="Pfam" id="PF00027">
    <property type="entry name" value="cNMP_binding"/>
    <property type="match status" value="1"/>
</dbReference>
<evidence type="ECO:0000259" key="7">
    <source>
        <dbReference type="PROSITE" id="PS51063"/>
    </source>
</evidence>
<dbReference type="OrthoDB" id="9810708at2"/>
<organism evidence="8 9">
    <name type="scientific">Macrococcus brunensis</name>
    <dbReference type="NCBI Taxonomy" id="198483"/>
    <lineage>
        <taxon>Bacteria</taxon>
        <taxon>Bacillati</taxon>
        <taxon>Bacillota</taxon>
        <taxon>Bacilli</taxon>
        <taxon>Bacillales</taxon>
        <taxon>Staphylococcaceae</taxon>
        <taxon>Macrococcus</taxon>
    </lineage>
</organism>
<dbReference type="Gene3D" id="1.10.10.10">
    <property type="entry name" value="Winged helix-like DNA-binding domain superfamily/Winged helix DNA-binding domain"/>
    <property type="match status" value="1"/>
</dbReference>
<evidence type="ECO:0000256" key="1">
    <source>
        <dbReference type="ARBA" id="ARBA00020091"/>
    </source>
</evidence>
<keyword evidence="9" id="KW-1185">Reference proteome</keyword>
<accession>A0A4R6BC94</accession>
<dbReference type="PROSITE" id="PS51063">
    <property type="entry name" value="HTH_CRP_2"/>
    <property type="match status" value="1"/>
</dbReference>
<dbReference type="GO" id="GO:0005829">
    <property type="term" value="C:cytosol"/>
    <property type="evidence" value="ECO:0007669"/>
    <property type="project" value="TreeGrafter"/>
</dbReference>
<keyword evidence="3" id="KW-0238">DNA-binding</keyword>
<dbReference type="RefSeq" id="WP_133432363.1">
    <property type="nucleotide sequence ID" value="NZ_SCWA01000014.1"/>
</dbReference>
<dbReference type="InterPro" id="IPR000595">
    <property type="entry name" value="cNMP-bd_dom"/>
</dbReference>
<evidence type="ECO:0000256" key="2">
    <source>
        <dbReference type="ARBA" id="ARBA00023015"/>
    </source>
</evidence>
<dbReference type="PANTHER" id="PTHR24567:SF74">
    <property type="entry name" value="HTH-TYPE TRANSCRIPTIONAL REGULATOR ARCR"/>
    <property type="match status" value="1"/>
</dbReference>
<dbReference type="Proteomes" id="UP000295310">
    <property type="component" value="Unassembled WGS sequence"/>
</dbReference>
<gene>
    <name evidence="8" type="ORF">ERX27_08250</name>
</gene>
<dbReference type="SUPFAM" id="SSF46785">
    <property type="entry name" value="Winged helix' DNA-binding domain"/>
    <property type="match status" value="1"/>
</dbReference>
<protein>
    <recommendedName>
        <fullName evidence="1">HTH-type transcriptional regulator ArcR</fullName>
    </recommendedName>
</protein>
<evidence type="ECO:0000256" key="4">
    <source>
        <dbReference type="ARBA" id="ARBA00023159"/>
    </source>
</evidence>
<proteinExistence type="predicted"/>
<dbReference type="InterPro" id="IPR018490">
    <property type="entry name" value="cNMP-bd_dom_sf"/>
</dbReference>
<feature type="domain" description="Cyclic nucleotide-binding" evidence="6">
    <location>
        <begin position="16"/>
        <end position="108"/>
    </location>
</feature>
<dbReference type="InterPro" id="IPR050397">
    <property type="entry name" value="Env_Response_Regulators"/>
</dbReference>
<dbReference type="EMBL" id="SCWA01000014">
    <property type="protein sequence ID" value="TDL95449.1"/>
    <property type="molecule type" value="Genomic_DNA"/>
</dbReference>
<dbReference type="PANTHER" id="PTHR24567">
    <property type="entry name" value="CRP FAMILY TRANSCRIPTIONAL REGULATORY PROTEIN"/>
    <property type="match status" value="1"/>
</dbReference>
<sequence>MVQINFHEATNVVNYILDNGKEESFKAGQYIYQAEDPADYIYVIKSGIVLINRMVEDGKELSMKMLSSRSIFGAVTLLCGPKKHSLFAKVKSAATVRKIELKTFETALLADEVMKYEWMLWQQNENSKNEYKMRDLFTLGKKGALYSTLIRLSNTYGVKQEEGILLNVEMTNNDLANLCGTTREGINRVISQLKTDDIISVKGKYIMLKNIQYLKDEISCESCPINICRIE</sequence>
<comment type="caution">
    <text evidence="8">The sequence shown here is derived from an EMBL/GenBank/DDBJ whole genome shotgun (WGS) entry which is preliminary data.</text>
</comment>
<dbReference type="AlphaFoldDB" id="A0A4R6BC94"/>
<dbReference type="CDD" id="cd00092">
    <property type="entry name" value="HTH_CRP"/>
    <property type="match status" value="1"/>
</dbReference>
<dbReference type="GO" id="GO:0003700">
    <property type="term" value="F:DNA-binding transcription factor activity"/>
    <property type="evidence" value="ECO:0007669"/>
    <property type="project" value="TreeGrafter"/>
</dbReference>
<keyword evidence="2" id="KW-0805">Transcription regulation</keyword>
<evidence type="ECO:0000256" key="3">
    <source>
        <dbReference type="ARBA" id="ARBA00023125"/>
    </source>
</evidence>
<dbReference type="Pfam" id="PF13545">
    <property type="entry name" value="HTH_Crp_2"/>
    <property type="match status" value="1"/>
</dbReference>
<evidence type="ECO:0000259" key="6">
    <source>
        <dbReference type="PROSITE" id="PS50042"/>
    </source>
</evidence>
<dbReference type="SUPFAM" id="SSF51206">
    <property type="entry name" value="cAMP-binding domain-like"/>
    <property type="match status" value="1"/>
</dbReference>
<dbReference type="GO" id="GO:0003677">
    <property type="term" value="F:DNA binding"/>
    <property type="evidence" value="ECO:0007669"/>
    <property type="project" value="UniProtKB-KW"/>
</dbReference>
<dbReference type="CDD" id="cd00038">
    <property type="entry name" value="CAP_ED"/>
    <property type="match status" value="1"/>
</dbReference>
<evidence type="ECO:0000313" key="8">
    <source>
        <dbReference type="EMBL" id="TDL95449.1"/>
    </source>
</evidence>
<name>A0A4R6BC94_9STAP</name>
<dbReference type="Gene3D" id="2.60.120.10">
    <property type="entry name" value="Jelly Rolls"/>
    <property type="match status" value="1"/>
</dbReference>
<evidence type="ECO:0000313" key="9">
    <source>
        <dbReference type="Proteomes" id="UP000295310"/>
    </source>
</evidence>
<dbReference type="PROSITE" id="PS50042">
    <property type="entry name" value="CNMP_BINDING_3"/>
    <property type="match status" value="1"/>
</dbReference>
<dbReference type="InterPro" id="IPR036390">
    <property type="entry name" value="WH_DNA-bd_sf"/>
</dbReference>
<feature type="domain" description="HTH crp-type" evidence="7">
    <location>
        <begin position="139"/>
        <end position="212"/>
    </location>
</feature>
<evidence type="ECO:0000256" key="5">
    <source>
        <dbReference type="ARBA" id="ARBA00023163"/>
    </source>
</evidence>